<dbReference type="Gene3D" id="3.30.420.10">
    <property type="entry name" value="Ribonuclease H-like superfamily/Ribonuclease H"/>
    <property type="match status" value="1"/>
</dbReference>
<dbReference type="GO" id="GO:0003676">
    <property type="term" value="F:nucleic acid binding"/>
    <property type="evidence" value="ECO:0007669"/>
    <property type="project" value="InterPro"/>
</dbReference>
<dbReference type="Proteomes" id="UP001302321">
    <property type="component" value="Unassembled WGS sequence"/>
</dbReference>
<reference evidence="2" key="1">
    <citation type="journal article" date="2023" name="Mol. Phylogenet. Evol.">
        <title>Genome-scale phylogeny and comparative genomics of the fungal order Sordariales.</title>
        <authorList>
            <person name="Hensen N."/>
            <person name="Bonometti L."/>
            <person name="Westerberg I."/>
            <person name="Brannstrom I.O."/>
            <person name="Guillou S."/>
            <person name="Cros-Aarteil S."/>
            <person name="Calhoun S."/>
            <person name="Haridas S."/>
            <person name="Kuo A."/>
            <person name="Mondo S."/>
            <person name="Pangilinan J."/>
            <person name="Riley R."/>
            <person name="LaButti K."/>
            <person name="Andreopoulos B."/>
            <person name="Lipzen A."/>
            <person name="Chen C."/>
            <person name="Yan M."/>
            <person name="Daum C."/>
            <person name="Ng V."/>
            <person name="Clum A."/>
            <person name="Steindorff A."/>
            <person name="Ohm R.A."/>
            <person name="Martin F."/>
            <person name="Silar P."/>
            <person name="Natvig D.O."/>
            <person name="Lalanne C."/>
            <person name="Gautier V."/>
            <person name="Ament-Velasquez S.L."/>
            <person name="Kruys A."/>
            <person name="Hutchinson M.I."/>
            <person name="Powell A.J."/>
            <person name="Barry K."/>
            <person name="Miller A.N."/>
            <person name="Grigoriev I.V."/>
            <person name="Debuchy R."/>
            <person name="Gladieux P."/>
            <person name="Hiltunen Thoren M."/>
            <person name="Johannesson H."/>
        </authorList>
    </citation>
    <scope>NUCLEOTIDE SEQUENCE</scope>
    <source>
        <strain evidence="2">CBS 892.96</strain>
    </source>
</reference>
<dbReference type="InterPro" id="IPR012337">
    <property type="entry name" value="RNaseH-like_sf"/>
</dbReference>
<proteinExistence type="predicted"/>
<feature type="domain" description="RNase H type-1" evidence="1">
    <location>
        <begin position="93"/>
        <end position="186"/>
    </location>
</feature>
<evidence type="ECO:0000313" key="2">
    <source>
        <dbReference type="EMBL" id="KAK4174570.1"/>
    </source>
</evidence>
<reference evidence="2" key="2">
    <citation type="submission" date="2023-05" db="EMBL/GenBank/DDBJ databases">
        <authorList>
            <consortium name="Lawrence Berkeley National Laboratory"/>
            <person name="Steindorff A."/>
            <person name="Hensen N."/>
            <person name="Bonometti L."/>
            <person name="Westerberg I."/>
            <person name="Brannstrom I.O."/>
            <person name="Guillou S."/>
            <person name="Cros-Aarteil S."/>
            <person name="Calhoun S."/>
            <person name="Haridas S."/>
            <person name="Kuo A."/>
            <person name="Mondo S."/>
            <person name="Pangilinan J."/>
            <person name="Riley R."/>
            <person name="Labutti K."/>
            <person name="Andreopoulos B."/>
            <person name="Lipzen A."/>
            <person name="Chen C."/>
            <person name="Yanf M."/>
            <person name="Daum C."/>
            <person name="Ng V."/>
            <person name="Clum A."/>
            <person name="Ohm R."/>
            <person name="Martin F."/>
            <person name="Silar P."/>
            <person name="Natvig D."/>
            <person name="Lalanne C."/>
            <person name="Gautier V."/>
            <person name="Ament-Velasquez S.L."/>
            <person name="Kruys A."/>
            <person name="Hutchinson M.I."/>
            <person name="Powell A.J."/>
            <person name="Barry K."/>
            <person name="Miller A.N."/>
            <person name="Grigoriev I.V."/>
            <person name="Debuchy R."/>
            <person name="Gladieux P."/>
            <person name="Thoren M.H."/>
            <person name="Johannesson H."/>
        </authorList>
    </citation>
    <scope>NUCLEOTIDE SEQUENCE</scope>
    <source>
        <strain evidence="2">CBS 892.96</strain>
    </source>
</reference>
<dbReference type="GO" id="GO:0004523">
    <property type="term" value="F:RNA-DNA hybrid ribonuclease activity"/>
    <property type="evidence" value="ECO:0007669"/>
    <property type="project" value="InterPro"/>
</dbReference>
<dbReference type="InterPro" id="IPR036397">
    <property type="entry name" value="RNaseH_sf"/>
</dbReference>
<evidence type="ECO:0000259" key="1">
    <source>
        <dbReference type="PROSITE" id="PS50879"/>
    </source>
</evidence>
<dbReference type="SUPFAM" id="SSF53098">
    <property type="entry name" value="Ribonuclease H-like"/>
    <property type="match status" value="1"/>
</dbReference>
<comment type="caution">
    <text evidence="2">The sequence shown here is derived from an EMBL/GenBank/DDBJ whole genome shotgun (WGS) entry which is preliminary data.</text>
</comment>
<accession>A0AAN6W3I1</accession>
<dbReference type="EMBL" id="MU866275">
    <property type="protein sequence ID" value="KAK4174570.1"/>
    <property type="molecule type" value="Genomic_DNA"/>
</dbReference>
<dbReference type="AlphaFoldDB" id="A0AAN6W3I1"/>
<dbReference type="PROSITE" id="PS50879">
    <property type="entry name" value="RNASE_H_1"/>
    <property type="match status" value="1"/>
</dbReference>
<evidence type="ECO:0000313" key="3">
    <source>
        <dbReference type="Proteomes" id="UP001302321"/>
    </source>
</evidence>
<protein>
    <submittedName>
        <fullName evidence="2">Ribonuclease H</fullName>
    </submittedName>
</protein>
<organism evidence="2 3">
    <name type="scientific">Triangularia setosa</name>
    <dbReference type="NCBI Taxonomy" id="2587417"/>
    <lineage>
        <taxon>Eukaryota</taxon>
        <taxon>Fungi</taxon>
        <taxon>Dikarya</taxon>
        <taxon>Ascomycota</taxon>
        <taxon>Pezizomycotina</taxon>
        <taxon>Sordariomycetes</taxon>
        <taxon>Sordariomycetidae</taxon>
        <taxon>Sordariales</taxon>
        <taxon>Podosporaceae</taxon>
        <taxon>Triangularia</taxon>
    </lineage>
</organism>
<name>A0AAN6W3I1_9PEZI</name>
<dbReference type="InterPro" id="IPR002156">
    <property type="entry name" value="RNaseH_domain"/>
</dbReference>
<keyword evidence="3" id="KW-1185">Reference proteome</keyword>
<gene>
    <name evidence="2" type="ORF">QBC36DRAFT_357045</name>
</gene>
<sequence>MCSFISHRQSQESSSRPHRTMVTMAQPAIFIALLFPSNTTPLSKKKLARRSRVRPASVFHPGDPALPPEAHFPLQTIHVPDRPVHPASLTGLTAGRSCWWSTGRCINNGRHADKSQPPIGISSFKFKNSPGVPGTAGDVVDHTSNRAKLRAVIAALQFRAWHEEGWRRVVILTDLEYIVKGEDGGV</sequence>